<evidence type="ECO:0000313" key="11">
    <source>
        <dbReference type="EnsemblPlants" id="LPERR02G22610.1"/>
    </source>
</evidence>
<dbReference type="AlphaFoldDB" id="A0A0D9VJG7"/>
<dbReference type="InterPro" id="IPR036955">
    <property type="entry name" value="AP2/ERF_dom_sf"/>
</dbReference>
<evidence type="ECO:0000256" key="4">
    <source>
        <dbReference type="ARBA" id="ARBA00023125"/>
    </source>
</evidence>
<dbReference type="PROSITE" id="PS51032">
    <property type="entry name" value="AP2_ERF"/>
    <property type="match status" value="1"/>
</dbReference>
<dbReference type="CDD" id="cd00018">
    <property type="entry name" value="AP2"/>
    <property type="match status" value="1"/>
</dbReference>
<evidence type="ECO:0000256" key="1">
    <source>
        <dbReference type="ARBA" id="ARBA00004123"/>
    </source>
</evidence>
<keyword evidence="5" id="KW-0010">Activator</keyword>
<evidence type="ECO:0000259" key="10">
    <source>
        <dbReference type="PROSITE" id="PS51032"/>
    </source>
</evidence>
<keyword evidence="6" id="KW-0804">Transcription</keyword>
<name>A0A0D9VJG7_9ORYZ</name>
<dbReference type="Gene3D" id="3.30.730.10">
    <property type="entry name" value="AP2/ERF domain"/>
    <property type="match status" value="1"/>
</dbReference>
<dbReference type="eggNOG" id="ENOG502QQ5M">
    <property type="taxonomic scope" value="Eukaryota"/>
</dbReference>
<keyword evidence="12" id="KW-1185">Reference proteome</keyword>
<sequence>MDVSAALSSDYSSGTPSPVAADADDGSSSYMTVSCAPPKRRAGRTKFKETRHPVYKGVRRRNPGRWVCEVREPHGKQRIWLGTFETAEMAARAHDVAALALRGRAACLNFADSPRLLRVPPVGASHDDIRRAAAEAAEAFRQPPDEGNATTEEAGADAPGAHSNAAAQFAASHPYYQVDDGLDLGMQGYLDMAQGMLIEPPPMAGDTVSGGEDGNDDEVKLWSY</sequence>
<feature type="compositionally biased region" description="Polar residues" evidence="9">
    <location>
        <begin position="1"/>
        <end position="16"/>
    </location>
</feature>
<evidence type="ECO:0000256" key="5">
    <source>
        <dbReference type="ARBA" id="ARBA00023159"/>
    </source>
</evidence>
<dbReference type="PRINTS" id="PR00367">
    <property type="entry name" value="ETHRSPELEMNT"/>
</dbReference>
<evidence type="ECO:0000313" key="12">
    <source>
        <dbReference type="Proteomes" id="UP000032180"/>
    </source>
</evidence>
<feature type="region of interest" description="Disordered" evidence="9">
    <location>
        <begin position="202"/>
        <end position="224"/>
    </location>
</feature>
<dbReference type="FunFam" id="3.30.730.10:FF:000001">
    <property type="entry name" value="Ethylene-responsive transcription factor 2"/>
    <property type="match status" value="1"/>
</dbReference>
<evidence type="ECO:0000256" key="2">
    <source>
        <dbReference type="ARBA" id="ARBA00023015"/>
    </source>
</evidence>
<protein>
    <recommendedName>
        <fullName evidence="10">AP2/ERF domain-containing protein</fullName>
    </recommendedName>
</protein>
<dbReference type="SMART" id="SM00380">
    <property type="entry name" value="AP2"/>
    <property type="match status" value="1"/>
</dbReference>
<keyword evidence="4" id="KW-0238">DNA-binding</keyword>
<feature type="domain" description="AP2/ERF" evidence="10">
    <location>
        <begin position="54"/>
        <end position="111"/>
    </location>
</feature>
<dbReference type="Pfam" id="PF00847">
    <property type="entry name" value="AP2"/>
    <property type="match status" value="1"/>
</dbReference>
<dbReference type="EnsemblPlants" id="LPERR02G22610.1">
    <property type="protein sequence ID" value="LPERR02G22610.1"/>
    <property type="gene ID" value="LPERR02G22610"/>
</dbReference>
<dbReference type="GO" id="GO:0005634">
    <property type="term" value="C:nucleus"/>
    <property type="evidence" value="ECO:0007669"/>
    <property type="project" value="UniProtKB-SubCell"/>
</dbReference>
<dbReference type="GO" id="GO:0003700">
    <property type="term" value="F:DNA-binding transcription factor activity"/>
    <property type="evidence" value="ECO:0007669"/>
    <property type="project" value="InterPro"/>
</dbReference>
<dbReference type="SUPFAM" id="SSF54171">
    <property type="entry name" value="DNA-binding domain"/>
    <property type="match status" value="1"/>
</dbReference>
<dbReference type="InterPro" id="IPR045277">
    <property type="entry name" value="DRE1A-I"/>
</dbReference>
<feature type="region of interest" description="Disordered" evidence="9">
    <location>
        <begin position="1"/>
        <end position="46"/>
    </location>
</feature>
<reference evidence="11 12" key="1">
    <citation type="submission" date="2012-08" db="EMBL/GenBank/DDBJ databases">
        <title>Oryza genome evolution.</title>
        <authorList>
            <person name="Wing R.A."/>
        </authorList>
    </citation>
    <scope>NUCLEOTIDE SEQUENCE</scope>
</reference>
<accession>A0A0D9VJG7</accession>
<keyword evidence="2" id="KW-0805">Transcription regulation</keyword>
<dbReference type="GO" id="GO:0003677">
    <property type="term" value="F:DNA binding"/>
    <property type="evidence" value="ECO:0007669"/>
    <property type="project" value="UniProtKB-KW"/>
</dbReference>
<evidence type="ECO:0000256" key="9">
    <source>
        <dbReference type="SAM" id="MobiDB-lite"/>
    </source>
</evidence>
<comment type="subcellular location">
    <subcellularLocation>
        <location evidence="1">Nucleus</location>
    </subcellularLocation>
</comment>
<dbReference type="STRING" id="77586.A0A0D9VJG7"/>
<evidence type="ECO:0000256" key="7">
    <source>
        <dbReference type="ARBA" id="ARBA00023242"/>
    </source>
</evidence>
<proteinExistence type="inferred from homology"/>
<dbReference type="InterPro" id="IPR001471">
    <property type="entry name" value="AP2/ERF_dom"/>
</dbReference>
<comment type="similarity">
    <text evidence="8">Belongs to the AP2/ERF transcription factor family. ERF subfamily.</text>
</comment>
<organism evidence="11 12">
    <name type="scientific">Leersia perrieri</name>
    <dbReference type="NCBI Taxonomy" id="77586"/>
    <lineage>
        <taxon>Eukaryota</taxon>
        <taxon>Viridiplantae</taxon>
        <taxon>Streptophyta</taxon>
        <taxon>Embryophyta</taxon>
        <taxon>Tracheophyta</taxon>
        <taxon>Spermatophyta</taxon>
        <taxon>Magnoliopsida</taxon>
        <taxon>Liliopsida</taxon>
        <taxon>Poales</taxon>
        <taxon>Poaceae</taxon>
        <taxon>BOP clade</taxon>
        <taxon>Oryzoideae</taxon>
        <taxon>Oryzeae</taxon>
        <taxon>Oryzinae</taxon>
        <taxon>Leersia</taxon>
    </lineage>
</organism>
<evidence type="ECO:0000256" key="6">
    <source>
        <dbReference type="ARBA" id="ARBA00023163"/>
    </source>
</evidence>
<keyword evidence="3" id="KW-0346">Stress response</keyword>
<reference evidence="11" key="3">
    <citation type="submission" date="2015-04" db="UniProtKB">
        <authorList>
            <consortium name="EnsemblPlants"/>
        </authorList>
    </citation>
    <scope>IDENTIFICATION</scope>
</reference>
<dbReference type="InterPro" id="IPR016177">
    <property type="entry name" value="DNA-bd_dom_sf"/>
</dbReference>
<dbReference type="Gramene" id="LPERR02G22610.1">
    <property type="protein sequence ID" value="LPERR02G22610.1"/>
    <property type="gene ID" value="LPERR02G22610"/>
</dbReference>
<dbReference type="PANTHER" id="PTHR31839">
    <property type="entry name" value="DEHYDRATION-RESPONSIVE ELEMENT-BINDING PROTEIN 1D"/>
    <property type="match status" value="1"/>
</dbReference>
<dbReference type="PANTHER" id="PTHR31839:SF2">
    <property type="entry name" value="DEHYDRATION-RESPONSIVE ELEMENT-BINDING PROTEIN 1D"/>
    <property type="match status" value="1"/>
</dbReference>
<dbReference type="HOGENOM" id="CLU_063331_1_0_1"/>
<feature type="region of interest" description="Disordered" evidence="9">
    <location>
        <begin position="137"/>
        <end position="161"/>
    </location>
</feature>
<evidence type="ECO:0000256" key="8">
    <source>
        <dbReference type="ARBA" id="ARBA00024343"/>
    </source>
</evidence>
<reference evidence="12" key="2">
    <citation type="submission" date="2013-12" db="EMBL/GenBank/DDBJ databases">
        <authorList>
            <person name="Yu Y."/>
            <person name="Lee S."/>
            <person name="de Baynast K."/>
            <person name="Wissotski M."/>
            <person name="Liu L."/>
            <person name="Talag J."/>
            <person name="Goicoechea J."/>
            <person name="Angelova A."/>
            <person name="Jetty R."/>
            <person name="Kudrna D."/>
            <person name="Golser W."/>
            <person name="Rivera L."/>
            <person name="Zhang J."/>
            <person name="Wing R."/>
        </authorList>
    </citation>
    <scope>NUCLEOTIDE SEQUENCE</scope>
</reference>
<keyword evidence="7" id="KW-0539">Nucleus</keyword>
<dbReference type="Proteomes" id="UP000032180">
    <property type="component" value="Chromosome 2"/>
</dbReference>
<evidence type="ECO:0000256" key="3">
    <source>
        <dbReference type="ARBA" id="ARBA00023016"/>
    </source>
</evidence>